<feature type="region of interest" description="Disordered" evidence="1">
    <location>
        <begin position="1"/>
        <end position="27"/>
    </location>
</feature>
<name>A0A8S3RF87_MYTED</name>
<evidence type="ECO:0000256" key="1">
    <source>
        <dbReference type="SAM" id="MobiDB-lite"/>
    </source>
</evidence>
<organism evidence="2 3">
    <name type="scientific">Mytilus edulis</name>
    <name type="common">Blue mussel</name>
    <dbReference type="NCBI Taxonomy" id="6550"/>
    <lineage>
        <taxon>Eukaryota</taxon>
        <taxon>Metazoa</taxon>
        <taxon>Spiralia</taxon>
        <taxon>Lophotrochozoa</taxon>
        <taxon>Mollusca</taxon>
        <taxon>Bivalvia</taxon>
        <taxon>Autobranchia</taxon>
        <taxon>Pteriomorphia</taxon>
        <taxon>Mytilida</taxon>
        <taxon>Mytiloidea</taxon>
        <taxon>Mytilidae</taxon>
        <taxon>Mytilinae</taxon>
        <taxon>Mytilus</taxon>
    </lineage>
</organism>
<dbReference type="EMBL" id="CAJPWZ010001022">
    <property type="protein sequence ID" value="CAG2205458.1"/>
    <property type="molecule type" value="Genomic_DNA"/>
</dbReference>
<evidence type="ECO:0000313" key="3">
    <source>
        <dbReference type="Proteomes" id="UP000683360"/>
    </source>
</evidence>
<sequence>MSIVLPSNESNLKRVSSKRFAPSKSFQDAKEKLGPIYFSSKLVECPQNAIELSKLLQKYEQIDKKAFRSKEENRRQQRTLVHNLESRYSFTGRNSVQVQKVTDVKLPPAGFRYHADGTAKLHRVPIATSFEAGQAVSSDDSSSNLSDDFIGRKSLLWSLYTDGSDDNTSDGDETKQDRINEGKNLLKVSDKLISQIEEELKLNNADIRRRTGQKNMKVESKQLNVSFQTSPAKLSFGNINNKTSGFGLERKYSASKASCTSCQSKLKHNSEDFKTLQYRLSRKTSTPTNPWKIATQAKSLENRYYSLTSFKSPQPLRASSDNLFRKTSNSLKHLKHASEKSVLKKESDELSSSKRRPSSPKPKPSRKTYSAVPVKSVKSIPIVGRCSSADIIKQRQKEENADLEAKVGDFLKRLKSRTESSVPEVFF</sequence>
<proteinExistence type="predicted"/>
<evidence type="ECO:0000313" key="2">
    <source>
        <dbReference type="EMBL" id="CAG2205458.1"/>
    </source>
</evidence>
<protein>
    <submittedName>
        <fullName evidence="2">Uncharacterized protein</fullName>
    </submittedName>
</protein>
<feature type="compositionally biased region" description="Basic residues" evidence="1">
    <location>
        <begin position="353"/>
        <end position="366"/>
    </location>
</feature>
<dbReference type="OrthoDB" id="6161008at2759"/>
<dbReference type="AlphaFoldDB" id="A0A8S3RF87"/>
<feature type="region of interest" description="Disordered" evidence="1">
    <location>
        <begin position="336"/>
        <end position="372"/>
    </location>
</feature>
<feature type="compositionally biased region" description="Polar residues" evidence="1">
    <location>
        <begin position="1"/>
        <end position="14"/>
    </location>
</feature>
<keyword evidence="3" id="KW-1185">Reference proteome</keyword>
<gene>
    <name evidence="2" type="ORF">MEDL_19831</name>
</gene>
<comment type="caution">
    <text evidence="2">The sequence shown here is derived from an EMBL/GenBank/DDBJ whole genome shotgun (WGS) entry which is preliminary data.</text>
</comment>
<reference evidence="2" key="1">
    <citation type="submission" date="2021-03" db="EMBL/GenBank/DDBJ databases">
        <authorList>
            <person name="Bekaert M."/>
        </authorList>
    </citation>
    <scope>NUCLEOTIDE SEQUENCE</scope>
</reference>
<feature type="compositionally biased region" description="Basic and acidic residues" evidence="1">
    <location>
        <begin position="336"/>
        <end position="352"/>
    </location>
</feature>
<dbReference type="Proteomes" id="UP000683360">
    <property type="component" value="Unassembled WGS sequence"/>
</dbReference>
<accession>A0A8S3RF87</accession>